<keyword evidence="2" id="KW-0813">Transport</keyword>
<evidence type="ECO:0000256" key="4">
    <source>
        <dbReference type="ARBA" id="ARBA00022989"/>
    </source>
</evidence>
<dbReference type="EMBL" id="OE861875">
    <property type="protein sequence ID" value="CAD7617201.1"/>
    <property type="molecule type" value="Genomic_DNA"/>
</dbReference>
<dbReference type="AlphaFoldDB" id="A0A7R9PSS5"/>
<name>A0A7R9PSS5_TIMGE</name>
<reference evidence="6" key="1">
    <citation type="submission" date="2020-11" db="EMBL/GenBank/DDBJ databases">
        <authorList>
            <person name="Tran Van P."/>
        </authorList>
    </citation>
    <scope>NUCLEOTIDE SEQUENCE</scope>
</reference>
<evidence type="ECO:0000256" key="2">
    <source>
        <dbReference type="ARBA" id="ARBA00022448"/>
    </source>
</evidence>
<dbReference type="GO" id="GO:0016020">
    <property type="term" value="C:membrane"/>
    <property type="evidence" value="ECO:0007669"/>
    <property type="project" value="UniProtKB-SubCell"/>
</dbReference>
<dbReference type="PANTHER" id="PTHR23511:SF34">
    <property type="entry name" value="SYNAPTIC VESICLE GLYCOPROTEIN 2"/>
    <property type="match status" value="1"/>
</dbReference>
<keyword evidence="5" id="KW-0472">Membrane</keyword>
<organism evidence="6">
    <name type="scientific">Timema genevievae</name>
    <name type="common">Walking stick</name>
    <dbReference type="NCBI Taxonomy" id="629358"/>
    <lineage>
        <taxon>Eukaryota</taxon>
        <taxon>Metazoa</taxon>
        <taxon>Ecdysozoa</taxon>
        <taxon>Arthropoda</taxon>
        <taxon>Hexapoda</taxon>
        <taxon>Insecta</taxon>
        <taxon>Pterygota</taxon>
        <taxon>Neoptera</taxon>
        <taxon>Polyneoptera</taxon>
        <taxon>Phasmatodea</taxon>
        <taxon>Timematodea</taxon>
        <taxon>Timematoidea</taxon>
        <taxon>Timematidae</taxon>
        <taxon>Timema</taxon>
    </lineage>
</organism>
<protein>
    <submittedName>
        <fullName evidence="6">Uncharacterized protein</fullName>
    </submittedName>
</protein>
<evidence type="ECO:0000256" key="1">
    <source>
        <dbReference type="ARBA" id="ARBA00004141"/>
    </source>
</evidence>
<comment type="subcellular location">
    <subcellularLocation>
        <location evidence="1">Membrane</location>
        <topology evidence="1">Multi-pass membrane protein</topology>
    </subcellularLocation>
</comment>
<evidence type="ECO:0000256" key="5">
    <source>
        <dbReference type="ARBA" id="ARBA00023136"/>
    </source>
</evidence>
<gene>
    <name evidence="6" type="ORF">TGEB3V08_LOCUS11913</name>
</gene>
<keyword evidence="4" id="KW-1133">Transmembrane helix</keyword>
<dbReference type="InterPro" id="IPR036259">
    <property type="entry name" value="MFS_trans_sf"/>
</dbReference>
<keyword evidence="3" id="KW-0812">Transmembrane</keyword>
<evidence type="ECO:0000256" key="3">
    <source>
        <dbReference type="ARBA" id="ARBA00022692"/>
    </source>
</evidence>
<accession>A0A7R9PSS5</accession>
<dbReference type="PANTHER" id="PTHR23511">
    <property type="entry name" value="SYNAPTIC VESICLE GLYCOPROTEIN 2"/>
    <property type="match status" value="1"/>
</dbReference>
<sequence>MVAVLLFFLPESPKFLLSRGDHDLALEIFRNIYHSNTGKPRETYPVKQLLIDGKEQEKKEIGAEVMVVTGKLRDTFNDIMDNSKQIFIPPILRFTIISITINLTFHIG</sequence>
<dbReference type="Gene3D" id="1.20.1250.20">
    <property type="entry name" value="MFS general substrate transporter like domains"/>
    <property type="match status" value="1"/>
</dbReference>
<proteinExistence type="predicted"/>
<evidence type="ECO:0000313" key="6">
    <source>
        <dbReference type="EMBL" id="CAD7617201.1"/>
    </source>
</evidence>